<dbReference type="EMBL" id="FNTL01000005">
    <property type="protein sequence ID" value="SEE80391.1"/>
    <property type="molecule type" value="Genomic_DNA"/>
</dbReference>
<protein>
    <submittedName>
        <fullName evidence="4">Uncharacterized protein</fullName>
    </submittedName>
</protein>
<evidence type="ECO:0000313" key="5">
    <source>
        <dbReference type="Proteomes" id="UP000183407"/>
    </source>
</evidence>
<sequence>MSSVLPEPTEYPQVVAPGSRFGELTYTSFDDGSGSGGGWQVKSTAGELSDRERSALTAWISTRFDLEPPLPRFPTPADIDGRPARLMYAAAEGGAAYWHTVDAGLDGSGRPGNVFAHVVLDRELDASTSSLRPVELWKWSGWLTPYGARAVLESSLEGARSPVPDGPVTRARVLEFLDDPAVFRVGLFQVLLDAVAGAMAGGPSVVLTVSDADTAVMWIGAVSYFMSPGSARRFAWSTHDKAHSVAEGVRRGLHLIAVPVSDRDGLKTDPSYVVIDEYEEPSLGLLGSEPHVTKDGLTTVAVTPWSMLAQSILIDAGTAEQVLTQQDDLAHEVGDIGLSPMWPLAMAVASTEEVSDGHQEAIKVILEDSPTHVHDTPRLLEQVREIYGSAAPGRAAEAWRLLMQLDVRNAYASMAAVHYVERALEDEDWLFGPTVPPVVPPQLVPRVSDEVRVAIDTAVKGLLESARRPDIDERGSEELLFRALRVADLAMLTMASSPVTAEVQDMLSEVLERARLDVLFDDVFGDAFVARVGELSGSTLGNVVRPVVEAAPNMASGDFGRRLSGPVLRWLFPREASGPEVAGTGNVESMLFAEYVHSVLVSDNGTVEDREQVLPYAKLAVRHLLQADQRTDADVHAELVELTRAASLTVTEILVLFDEFGDRVPPGVAADSLLRCEYDSDLVDLINYLGAQHDSVLRVQSSVCGADCVAVAAASIRGIREWSVIDQTALEELVHNHAEVLIPECSLLNEESVPVDLAVNVCVLIVAAQSMGVPWAADAGESSPLRFESLFETHVFDIVPAVTELVAGGALDIDWVVAQAILISLAHTSAQTDDSTFIGVLGTNPHGQPHGPLWLDDVAESLVQSGRYAGPRTTSDIRDAIWPDVRNMSAARGEETIRGYEPVAAQWLREFGIGSTERQNTWIH</sequence>
<evidence type="ECO:0000256" key="1">
    <source>
        <dbReference type="SAM" id="MobiDB-lite"/>
    </source>
</evidence>
<feature type="region of interest" description="Disordered" evidence="1">
    <location>
        <begin position="26"/>
        <end position="47"/>
    </location>
</feature>
<dbReference type="Pfam" id="PF20013">
    <property type="entry name" value="GAP1-N2"/>
    <property type="match status" value="1"/>
</dbReference>
<dbReference type="InterPro" id="IPR045401">
    <property type="entry name" value="GAP1-M"/>
</dbReference>
<feature type="domain" description="GTPase-associated protein 1 N-terminal" evidence="2">
    <location>
        <begin position="21"/>
        <end position="153"/>
    </location>
</feature>
<dbReference type="Pfam" id="PF20014">
    <property type="entry name" value="GAP1-M"/>
    <property type="match status" value="1"/>
</dbReference>
<reference evidence="5" key="1">
    <citation type="submission" date="2016-10" db="EMBL/GenBank/DDBJ databases">
        <authorList>
            <person name="Varghese N."/>
        </authorList>
    </citation>
    <scope>NUCLEOTIDE SEQUENCE [LARGE SCALE GENOMIC DNA]</scope>
    <source>
        <strain evidence="5">DSM 44719</strain>
    </source>
</reference>
<organism evidence="4 5">
    <name type="scientific">Rhodococcus jostii</name>
    <dbReference type="NCBI Taxonomy" id="132919"/>
    <lineage>
        <taxon>Bacteria</taxon>
        <taxon>Bacillati</taxon>
        <taxon>Actinomycetota</taxon>
        <taxon>Actinomycetes</taxon>
        <taxon>Mycobacteriales</taxon>
        <taxon>Nocardiaceae</taxon>
        <taxon>Rhodococcus</taxon>
    </lineage>
</organism>
<evidence type="ECO:0000259" key="3">
    <source>
        <dbReference type="Pfam" id="PF20014"/>
    </source>
</evidence>
<gene>
    <name evidence="4" type="ORF">SAMN04490220_8407</name>
</gene>
<name>A0A1H5LVI4_RHOJO</name>
<feature type="domain" description="GTPase-associated protein 1 middle" evidence="3">
    <location>
        <begin position="176"/>
        <end position="268"/>
    </location>
</feature>
<evidence type="ECO:0000313" key="4">
    <source>
        <dbReference type="EMBL" id="SEE80391.1"/>
    </source>
</evidence>
<dbReference type="AlphaFoldDB" id="A0A1H5LVI4"/>
<evidence type="ECO:0000259" key="2">
    <source>
        <dbReference type="Pfam" id="PF20013"/>
    </source>
</evidence>
<accession>A0A1H5LVI4</accession>
<dbReference type="RefSeq" id="WP_073366343.1">
    <property type="nucleotide sequence ID" value="NZ_FNTL01000005.1"/>
</dbReference>
<dbReference type="Proteomes" id="UP000183407">
    <property type="component" value="Unassembled WGS sequence"/>
</dbReference>
<proteinExistence type="predicted"/>
<dbReference type="InterPro" id="IPR045402">
    <property type="entry name" value="GAP1-N2"/>
</dbReference>